<evidence type="ECO:0000313" key="1">
    <source>
        <dbReference type="EMBL" id="RSM80921.1"/>
    </source>
</evidence>
<accession>A0A428Z3Z1</accession>
<protein>
    <submittedName>
        <fullName evidence="1">Uncharacterized protein</fullName>
    </submittedName>
</protein>
<dbReference type="EMBL" id="QHKI01000027">
    <property type="protein sequence ID" value="RSM80921.1"/>
    <property type="molecule type" value="Genomic_DNA"/>
</dbReference>
<dbReference type="AlphaFoldDB" id="A0A428Z3Z1"/>
<comment type="caution">
    <text evidence="1">The sequence shown here is derived from an EMBL/GenBank/DDBJ whole genome shotgun (WGS) entry which is preliminary data.</text>
</comment>
<evidence type="ECO:0000313" key="2">
    <source>
        <dbReference type="Proteomes" id="UP000287547"/>
    </source>
</evidence>
<organism evidence="1 2">
    <name type="scientific">Kibdelosporangium aridum</name>
    <dbReference type="NCBI Taxonomy" id="2030"/>
    <lineage>
        <taxon>Bacteria</taxon>
        <taxon>Bacillati</taxon>
        <taxon>Actinomycetota</taxon>
        <taxon>Actinomycetes</taxon>
        <taxon>Pseudonocardiales</taxon>
        <taxon>Pseudonocardiaceae</taxon>
        <taxon>Kibdelosporangium</taxon>
    </lineage>
</organism>
<sequence>MGDEPIGEFSGDVFGKSRVDRMRVDCALCGLQVVEMVKCGVDHLCGRDTERGVHDFVSYVDVVLFVPVPRGGDCVGPSGPRCDVELSREVWRMANQGGDQLDACPVPLCDVERNCLETTPWAST</sequence>
<reference evidence="1 2" key="1">
    <citation type="submission" date="2018-05" db="EMBL/GenBank/DDBJ databases">
        <title>Evolution of GPA BGCs.</title>
        <authorList>
            <person name="Waglechner N."/>
            <person name="Wright G.D."/>
        </authorList>
    </citation>
    <scope>NUCLEOTIDE SEQUENCE [LARGE SCALE GENOMIC DNA]</scope>
    <source>
        <strain evidence="1 2">A82846</strain>
    </source>
</reference>
<name>A0A428Z3Z1_KIBAR</name>
<gene>
    <name evidence="1" type="ORF">DMH04_28890</name>
</gene>
<proteinExistence type="predicted"/>
<dbReference type="Proteomes" id="UP000287547">
    <property type="component" value="Unassembled WGS sequence"/>
</dbReference>
<dbReference type="RefSeq" id="WP_037273659.1">
    <property type="nucleotide sequence ID" value="NZ_QHKI01000027.1"/>
</dbReference>